<dbReference type="SUPFAM" id="SSF52833">
    <property type="entry name" value="Thioredoxin-like"/>
    <property type="match status" value="1"/>
</dbReference>
<dbReference type="GO" id="GO:0015036">
    <property type="term" value="F:disulfide oxidoreductase activity"/>
    <property type="evidence" value="ECO:0007669"/>
    <property type="project" value="UniProtKB-ARBA"/>
</dbReference>
<keyword evidence="2" id="KW-0732">Signal</keyword>
<evidence type="ECO:0000256" key="2">
    <source>
        <dbReference type="SAM" id="SignalP"/>
    </source>
</evidence>
<dbReference type="AlphaFoldDB" id="A0A7L9WSS7"/>
<dbReference type="InterPro" id="IPR000866">
    <property type="entry name" value="AhpC/TSA"/>
</dbReference>
<feature type="domain" description="Thioredoxin" evidence="3">
    <location>
        <begin position="17"/>
        <end position="188"/>
    </location>
</feature>
<dbReference type="Gene3D" id="3.40.30.10">
    <property type="entry name" value="Glutaredoxin"/>
    <property type="match status" value="1"/>
</dbReference>
<dbReference type="InterPro" id="IPR017937">
    <property type="entry name" value="Thioredoxin_CS"/>
</dbReference>
<dbReference type="Pfam" id="PF00578">
    <property type="entry name" value="AhpC-TSA"/>
    <property type="match status" value="1"/>
</dbReference>
<dbReference type="PROSITE" id="PS00194">
    <property type="entry name" value="THIOREDOXIN_1"/>
    <property type="match status" value="1"/>
</dbReference>
<evidence type="ECO:0000313" key="5">
    <source>
        <dbReference type="Proteomes" id="UP000594118"/>
    </source>
</evidence>
<gene>
    <name evidence="4" type="ORF">F3W81_20155</name>
</gene>
<dbReference type="PROSITE" id="PS51352">
    <property type="entry name" value="THIOREDOXIN_2"/>
    <property type="match status" value="1"/>
</dbReference>
<dbReference type="EMBL" id="CP045201">
    <property type="protein sequence ID" value="QOL82942.1"/>
    <property type="molecule type" value="Genomic_DNA"/>
</dbReference>
<dbReference type="PANTHER" id="PTHR42852:SF18">
    <property type="entry name" value="CHROMOSOME UNDETERMINED SCAFFOLD_47, WHOLE GENOME SHOTGUN SEQUENCE"/>
    <property type="match status" value="1"/>
</dbReference>
<dbReference type="InterPro" id="IPR013766">
    <property type="entry name" value="Thioredoxin_domain"/>
</dbReference>
<evidence type="ECO:0000313" key="4">
    <source>
        <dbReference type="EMBL" id="QOL82942.1"/>
    </source>
</evidence>
<dbReference type="InterPro" id="IPR050553">
    <property type="entry name" value="Thioredoxin_ResA/DsbE_sf"/>
</dbReference>
<dbReference type="InterPro" id="IPR036249">
    <property type="entry name" value="Thioredoxin-like_sf"/>
</dbReference>
<evidence type="ECO:0000256" key="1">
    <source>
        <dbReference type="ARBA" id="ARBA00023284"/>
    </source>
</evidence>
<sequence length="188" mass="20103">MKKLRSAFVYTALALGAIASQSLPAMAAPDNINALRTGEMRKLTVLDTPSQLRTDVEWLSPDGKVTLGDYAGKWVVLNFWAVWCAPCREEMPTLSALQTDLGGGDFAVVTLASGPNRPEAVDKFLAENGAANLPRLRDPNTEQARDAGVFGLPVTVLVNPQGAEVARLIGGADWNSPEARALIAAFRQ</sequence>
<dbReference type="RefSeq" id="WP_193081348.1">
    <property type="nucleotide sequence ID" value="NZ_CP045201.1"/>
</dbReference>
<dbReference type="GO" id="GO:0016209">
    <property type="term" value="F:antioxidant activity"/>
    <property type="evidence" value="ECO:0007669"/>
    <property type="project" value="InterPro"/>
</dbReference>
<protein>
    <submittedName>
        <fullName evidence="4">Redoxin domain-containing protein</fullName>
    </submittedName>
</protein>
<keyword evidence="5" id="KW-1185">Reference proteome</keyword>
<reference evidence="4 5" key="1">
    <citation type="submission" date="2019-10" db="EMBL/GenBank/DDBJ databases">
        <title>Pseudopuniceibacterium sp. HQ09 islated from Antarctica.</title>
        <authorList>
            <person name="Liao L."/>
            <person name="Su S."/>
            <person name="Chen B."/>
            <person name="Yu Y."/>
        </authorList>
    </citation>
    <scope>NUCLEOTIDE SEQUENCE [LARGE SCALE GENOMIC DNA]</scope>
    <source>
        <strain evidence="4 5">HQ09</strain>
    </source>
</reference>
<evidence type="ECO:0000259" key="3">
    <source>
        <dbReference type="PROSITE" id="PS51352"/>
    </source>
</evidence>
<dbReference type="KEGG" id="pshq:F3W81_20155"/>
<dbReference type="Proteomes" id="UP000594118">
    <property type="component" value="Chromosome"/>
</dbReference>
<proteinExistence type="predicted"/>
<keyword evidence="1" id="KW-0676">Redox-active center</keyword>
<name>A0A7L9WSS7_9RHOB</name>
<dbReference type="PANTHER" id="PTHR42852">
    <property type="entry name" value="THIOL:DISULFIDE INTERCHANGE PROTEIN DSBE"/>
    <property type="match status" value="1"/>
</dbReference>
<accession>A0A7L9WSS7</accession>
<dbReference type="CDD" id="cd02966">
    <property type="entry name" value="TlpA_like_family"/>
    <property type="match status" value="1"/>
</dbReference>
<feature type="signal peptide" evidence="2">
    <location>
        <begin position="1"/>
        <end position="27"/>
    </location>
</feature>
<organism evidence="4 5">
    <name type="scientific">Pseudooceanicola spongiae</name>
    <dbReference type="NCBI Taxonomy" id="2613965"/>
    <lineage>
        <taxon>Bacteria</taxon>
        <taxon>Pseudomonadati</taxon>
        <taxon>Pseudomonadota</taxon>
        <taxon>Alphaproteobacteria</taxon>
        <taxon>Rhodobacterales</taxon>
        <taxon>Paracoccaceae</taxon>
        <taxon>Pseudooceanicola</taxon>
    </lineage>
</organism>
<feature type="chain" id="PRO_5032813731" evidence="2">
    <location>
        <begin position="28"/>
        <end position="188"/>
    </location>
</feature>